<comment type="caution">
    <text evidence="10">The sequence shown here is derived from an EMBL/GenBank/DDBJ whole genome shotgun (WGS) entry which is preliminary data.</text>
</comment>
<comment type="similarity">
    <text evidence="2">Belongs to the FAM3 family.</text>
</comment>
<keyword evidence="11" id="KW-1185">Reference proteome</keyword>
<accession>A0A8J6AS93</accession>
<dbReference type="InterPro" id="IPR039475">
    <property type="entry name" value="ILEI_FAM3C"/>
</dbReference>
<protein>
    <submittedName>
        <fullName evidence="10">Protein FAM3D</fullName>
    </submittedName>
</protein>
<evidence type="ECO:0000256" key="3">
    <source>
        <dbReference type="ARBA" id="ARBA00022525"/>
    </source>
</evidence>
<keyword evidence="5 7" id="KW-0430">Lectin</keyword>
<evidence type="ECO:0000313" key="11">
    <source>
        <dbReference type="Proteomes" id="UP000700334"/>
    </source>
</evidence>
<dbReference type="PANTHER" id="PTHR14592">
    <property type="entry name" value="UNCHARACTERIZED FAM3"/>
    <property type="match status" value="1"/>
</dbReference>
<keyword evidence="6" id="KW-1015">Disulfide bond</keyword>
<dbReference type="GO" id="GO:0005576">
    <property type="term" value="C:extracellular region"/>
    <property type="evidence" value="ECO:0007669"/>
    <property type="project" value="UniProtKB-SubCell"/>
</dbReference>
<dbReference type="InterPro" id="IPR039220">
    <property type="entry name" value="FAM3"/>
</dbReference>
<evidence type="ECO:0000256" key="5">
    <source>
        <dbReference type="ARBA" id="ARBA00022734"/>
    </source>
</evidence>
<dbReference type="OrthoDB" id="440755at2759"/>
<keyword evidence="8" id="KW-0812">Transmembrane</keyword>
<evidence type="ECO:0000256" key="1">
    <source>
        <dbReference type="ARBA" id="ARBA00004613"/>
    </source>
</evidence>
<gene>
    <name evidence="10" type="ORF">J0S82_001948</name>
</gene>
<sequence>MGSLATGPADVLSWPPPCSAALLRFLALVCVLVTTCVFIGSYTKFRLKTFHPLRWMGFVKNKCGLLKSCAPNFFAFKINSGAANVVGPSMCFEDKVIMSPVKDNVGRGLNIALVNGSTGTMSKHGYFDMYNGDPKPLEHFLKLIPEGMLVLVASYDDPGSKMNDELRQLFSDLGSTYAKQLGFRDSWVFVGSRDLRSKSPYEEYLKNNPESNKYDGWPELLELEGCVPRKVF</sequence>
<keyword evidence="4" id="KW-0732">Signal</keyword>
<evidence type="ECO:0000313" key="10">
    <source>
        <dbReference type="EMBL" id="KAG8523846.1"/>
    </source>
</evidence>
<dbReference type="Pfam" id="PF15711">
    <property type="entry name" value="ILEI"/>
    <property type="match status" value="1"/>
</dbReference>
<evidence type="ECO:0000256" key="7">
    <source>
        <dbReference type="PROSITE-ProRule" id="PRU01375"/>
    </source>
</evidence>
<dbReference type="AlphaFoldDB" id="A0A8J6AS93"/>
<dbReference type="CDD" id="cd13940">
    <property type="entry name" value="ILEI_FAM3C"/>
    <property type="match status" value="1"/>
</dbReference>
<reference evidence="10" key="1">
    <citation type="journal article" date="2021" name="Evol. Appl.">
        <title>The genome of the Pyrenean desman and the effects of bottlenecks and inbreeding on the genomic landscape of an endangered species.</title>
        <authorList>
            <person name="Escoda L."/>
            <person name="Castresana J."/>
        </authorList>
    </citation>
    <scope>NUCLEOTIDE SEQUENCE</scope>
    <source>
        <strain evidence="10">IBE-C5619</strain>
    </source>
</reference>
<comment type="subcellular location">
    <subcellularLocation>
        <location evidence="1">Secreted</location>
    </subcellularLocation>
</comment>
<keyword evidence="3" id="KW-0964">Secreted</keyword>
<dbReference type="InterPro" id="IPR039477">
    <property type="entry name" value="ILEI/PANDER_dom"/>
</dbReference>
<proteinExistence type="inferred from homology"/>
<evidence type="ECO:0000256" key="4">
    <source>
        <dbReference type="ARBA" id="ARBA00022729"/>
    </source>
</evidence>
<dbReference type="PROSITE" id="PS52031">
    <property type="entry name" value="GG_LECTIN"/>
    <property type="match status" value="1"/>
</dbReference>
<dbReference type="EMBL" id="JAGFMF010011397">
    <property type="protein sequence ID" value="KAG8523846.1"/>
    <property type="molecule type" value="Genomic_DNA"/>
</dbReference>
<name>A0A8J6AS93_GALPY</name>
<evidence type="ECO:0000256" key="6">
    <source>
        <dbReference type="ARBA" id="ARBA00023157"/>
    </source>
</evidence>
<dbReference type="Proteomes" id="UP000700334">
    <property type="component" value="Unassembled WGS sequence"/>
</dbReference>
<keyword evidence="8" id="KW-0472">Membrane</keyword>
<dbReference type="GO" id="GO:0030246">
    <property type="term" value="F:carbohydrate binding"/>
    <property type="evidence" value="ECO:0007669"/>
    <property type="project" value="UniProtKB-UniRule"/>
</dbReference>
<feature type="domain" description="ILEI/PANDER" evidence="9">
    <location>
        <begin position="107"/>
        <end position="193"/>
    </location>
</feature>
<feature type="transmembrane region" description="Helical" evidence="8">
    <location>
        <begin position="20"/>
        <end position="42"/>
    </location>
</feature>
<evidence type="ECO:0000256" key="8">
    <source>
        <dbReference type="SAM" id="Phobius"/>
    </source>
</evidence>
<keyword evidence="8" id="KW-1133">Transmembrane helix</keyword>
<evidence type="ECO:0000256" key="2">
    <source>
        <dbReference type="ARBA" id="ARBA00010905"/>
    </source>
</evidence>
<evidence type="ECO:0000259" key="9">
    <source>
        <dbReference type="Pfam" id="PF15711"/>
    </source>
</evidence>
<organism evidence="10 11">
    <name type="scientific">Galemys pyrenaicus</name>
    <name type="common">Iberian desman</name>
    <name type="synonym">Pyrenean desman</name>
    <dbReference type="NCBI Taxonomy" id="202257"/>
    <lineage>
        <taxon>Eukaryota</taxon>
        <taxon>Metazoa</taxon>
        <taxon>Chordata</taxon>
        <taxon>Craniata</taxon>
        <taxon>Vertebrata</taxon>
        <taxon>Euteleostomi</taxon>
        <taxon>Mammalia</taxon>
        <taxon>Eutheria</taxon>
        <taxon>Laurasiatheria</taxon>
        <taxon>Eulipotyphla</taxon>
        <taxon>Talpidae</taxon>
        <taxon>Galemys</taxon>
    </lineage>
</organism>